<dbReference type="InterPro" id="IPR035068">
    <property type="entry name" value="TldD/PmbA_N"/>
</dbReference>
<accession>A0ABX0VY53</accession>
<feature type="domain" description="Metalloprotease TldD/E central" evidence="4">
    <location>
        <begin position="119"/>
        <end position="224"/>
    </location>
</feature>
<dbReference type="Gene3D" id="3.30.2290.10">
    <property type="entry name" value="PmbA/TldD superfamily"/>
    <property type="match status" value="1"/>
</dbReference>
<dbReference type="PANTHER" id="PTHR43421">
    <property type="entry name" value="METALLOPROTEASE PMBA"/>
    <property type="match status" value="1"/>
</dbReference>
<name>A0ABX0VY53_9RHOB</name>
<comment type="caution">
    <text evidence="5">The sequence shown here is derived from an EMBL/GenBank/DDBJ whole genome shotgun (WGS) entry which is preliminary data.</text>
</comment>
<dbReference type="RefSeq" id="WP_167636511.1">
    <property type="nucleotide sequence ID" value="NZ_JAATOP010000002.1"/>
</dbReference>
<keyword evidence="6" id="KW-1185">Reference proteome</keyword>
<protein>
    <submittedName>
        <fullName evidence="5">TldD/PmbA family protein</fullName>
    </submittedName>
</protein>
<evidence type="ECO:0000259" key="4">
    <source>
        <dbReference type="Pfam" id="PF19290"/>
    </source>
</evidence>
<feature type="domain" description="Metalloprotease TldD/E N-terminal" evidence="2">
    <location>
        <begin position="24"/>
        <end position="88"/>
    </location>
</feature>
<reference evidence="5 6" key="1">
    <citation type="submission" date="2020-03" db="EMBL/GenBank/DDBJ databases">
        <title>Bacterial isolates of synthetic phycosphere.</title>
        <authorList>
            <person name="Fu H."/>
            <person name="Moran M.A."/>
        </authorList>
    </citation>
    <scope>NUCLEOTIDE SEQUENCE [LARGE SCALE GENOMIC DNA]</scope>
    <source>
        <strain evidence="5 6">HF1</strain>
    </source>
</reference>
<proteinExistence type="inferred from homology"/>
<evidence type="ECO:0000313" key="6">
    <source>
        <dbReference type="Proteomes" id="UP000709466"/>
    </source>
</evidence>
<sequence length="448" mass="47329">MTRTLADLTHELLDYARQSGADAADALAVDGTSMTIDVRAGALENAERSEGVDIGVRVFVGNRQACVSTSDTRSDALKTVAERAVQMARLAPEDPYCGLADPAQLATEIDSAALELFDPSEEPAPAELQDMAQRAEAAGLSVAGVEQVISASAGYSNRALHLAATNGFSGGYRRSDIGMSCVALAGKGGKMERDADGDGRIFRIDLRSAEDIGRTAGERAVAALNPRRVKTGAYPVIIDERVSSTLIGHLLSATNGAMIARGSSWARQLMDQQVLPDGISLIENPHRARISGSKMFDAEGLPTRKRAIVENGVLQNWTLDLANARKLGLESTGSAARGTSAPPSPSVTNLELTQGTKSREDLMKEIGTGFLINSFIGATINPNTGDYSRGASGFWIENGEIAYPVNEVTVAGNLIDMLKKITPANDARTYLSRVIPSLLVEGLTLAGE</sequence>
<organism evidence="5 6">
    <name type="scientific">Marivivens donghaensis</name>
    <dbReference type="NCBI Taxonomy" id="1699413"/>
    <lineage>
        <taxon>Bacteria</taxon>
        <taxon>Pseudomonadati</taxon>
        <taxon>Pseudomonadota</taxon>
        <taxon>Alphaproteobacteria</taxon>
        <taxon>Rhodobacterales</taxon>
        <taxon>Paracoccaceae</taxon>
        <taxon>Marivivens group</taxon>
        <taxon>Marivivens</taxon>
    </lineage>
</organism>
<dbReference type="Pfam" id="PF01523">
    <property type="entry name" value="PmbA_TldD_1st"/>
    <property type="match status" value="1"/>
</dbReference>
<dbReference type="EMBL" id="JAATOP010000002">
    <property type="protein sequence ID" value="NIY71577.1"/>
    <property type="molecule type" value="Genomic_DNA"/>
</dbReference>
<feature type="domain" description="Metalloprotease TldD/E C-terminal" evidence="3">
    <location>
        <begin position="231"/>
        <end position="447"/>
    </location>
</feature>
<dbReference type="Pfam" id="PF19290">
    <property type="entry name" value="PmbA_TldD_2nd"/>
    <property type="match status" value="1"/>
</dbReference>
<gene>
    <name evidence="5" type="ORF">HCZ30_03915</name>
</gene>
<dbReference type="InterPro" id="IPR045569">
    <property type="entry name" value="Metalloprtase-TldD/E_C"/>
</dbReference>
<dbReference type="InterPro" id="IPR045570">
    <property type="entry name" value="Metalloprtase-TldD/E_cen_dom"/>
</dbReference>
<evidence type="ECO:0000259" key="2">
    <source>
        <dbReference type="Pfam" id="PF01523"/>
    </source>
</evidence>
<dbReference type="Pfam" id="PF19289">
    <property type="entry name" value="PmbA_TldD_3rd"/>
    <property type="match status" value="1"/>
</dbReference>
<dbReference type="InterPro" id="IPR036059">
    <property type="entry name" value="TldD/PmbA_sf"/>
</dbReference>
<evidence type="ECO:0000313" key="5">
    <source>
        <dbReference type="EMBL" id="NIY71577.1"/>
    </source>
</evidence>
<dbReference type="InterPro" id="IPR002510">
    <property type="entry name" value="Metalloprtase-TldD/E_N"/>
</dbReference>
<dbReference type="SUPFAM" id="SSF111283">
    <property type="entry name" value="Putative modulator of DNA gyrase, PmbA/TldD"/>
    <property type="match status" value="1"/>
</dbReference>
<evidence type="ECO:0000259" key="3">
    <source>
        <dbReference type="Pfam" id="PF19289"/>
    </source>
</evidence>
<dbReference type="PANTHER" id="PTHR43421:SF1">
    <property type="entry name" value="METALLOPROTEASE PMBA"/>
    <property type="match status" value="1"/>
</dbReference>
<evidence type="ECO:0000256" key="1">
    <source>
        <dbReference type="ARBA" id="ARBA00005836"/>
    </source>
</evidence>
<dbReference type="InterPro" id="IPR047657">
    <property type="entry name" value="PmbA"/>
</dbReference>
<comment type="similarity">
    <text evidence="1">Belongs to the peptidase U62 family.</text>
</comment>
<dbReference type="Proteomes" id="UP000709466">
    <property type="component" value="Unassembled WGS sequence"/>
</dbReference>